<dbReference type="EMBL" id="FONL01000002">
    <property type="protein sequence ID" value="SFE17213.1"/>
    <property type="molecule type" value="Genomic_DNA"/>
</dbReference>
<sequence length="36" mass="3830">MTKRTKIVLAMLLLLVILNTLTACGGGFTGNPAIFH</sequence>
<dbReference type="STRING" id="1123323.SAMN05216245_102139"/>
<dbReference type="Proteomes" id="UP000198896">
    <property type="component" value="Unassembled WGS sequence"/>
</dbReference>
<accession>A0A1I1YGH9</accession>
<evidence type="ECO:0000313" key="2">
    <source>
        <dbReference type="Proteomes" id="UP000198896"/>
    </source>
</evidence>
<name>A0A1I1YGH9_9FIRM</name>
<evidence type="ECO:0000313" key="1">
    <source>
        <dbReference type="EMBL" id="SFE17213.1"/>
    </source>
</evidence>
<keyword evidence="2" id="KW-1185">Reference proteome</keyword>
<gene>
    <name evidence="1" type="ORF">SAMN05216245_102139</name>
</gene>
<dbReference type="PROSITE" id="PS51257">
    <property type="entry name" value="PROKAR_LIPOPROTEIN"/>
    <property type="match status" value="1"/>
</dbReference>
<organism evidence="1 2">
    <name type="scientific">Succiniclasticum ruminis DSM 9236</name>
    <dbReference type="NCBI Taxonomy" id="1123323"/>
    <lineage>
        <taxon>Bacteria</taxon>
        <taxon>Bacillati</taxon>
        <taxon>Bacillota</taxon>
        <taxon>Negativicutes</taxon>
        <taxon>Acidaminococcales</taxon>
        <taxon>Acidaminococcaceae</taxon>
        <taxon>Succiniclasticum</taxon>
    </lineage>
</organism>
<dbReference type="AlphaFoldDB" id="A0A1I1YGH9"/>
<proteinExistence type="predicted"/>
<reference evidence="1 2" key="1">
    <citation type="submission" date="2016-10" db="EMBL/GenBank/DDBJ databases">
        <authorList>
            <person name="de Groot N.N."/>
        </authorList>
    </citation>
    <scope>NUCLEOTIDE SEQUENCE [LARGE SCALE GENOMIC DNA]</scope>
    <source>
        <strain evidence="1 2">DSM 9236</strain>
    </source>
</reference>
<protein>
    <submittedName>
        <fullName evidence="1">Uncharacterized protein</fullName>
    </submittedName>
</protein>